<sequence length="259" mass="27963">MEAEGSGILTVTTKNGSLGVIVARGGSKRVPRKILREVAGHPVIAWMVRAALNSRLDRVIVSTEDAEIAEIARRYGAEVPFLRPVELAEDTVRNDAVLLHALGRAEEVGGRYDTVVLLQSAAPFTQPEDIDRCVETLASSDANCVFAVRPVKEQPTWMFRRGPDGAAVRFLGGDLIGKEQLTQGNEALFLPAGSVWAIRTAALRAHQAVYAAPVQIVEVPFEHAVDLDDEIDFDVATAVAARHSIALWPLPGARGDDQD</sequence>
<dbReference type="CDD" id="cd02513">
    <property type="entry name" value="CMP-NeuAc_Synthase"/>
    <property type="match status" value="1"/>
</dbReference>
<evidence type="ECO:0000313" key="1">
    <source>
        <dbReference type="EMBL" id="NMM45579.1"/>
    </source>
</evidence>
<organism evidence="1 2">
    <name type="scientific">Pacificispira spongiicola</name>
    <dbReference type="NCBI Taxonomy" id="2729598"/>
    <lineage>
        <taxon>Bacteria</taxon>
        <taxon>Pseudomonadati</taxon>
        <taxon>Pseudomonadota</taxon>
        <taxon>Alphaproteobacteria</taxon>
        <taxon>Rhodospirillales</taxon>
        <taxon>Rhodospirillaceae</taxon>
        <taxon>Pacificispira</taxon>
    </lineage>
</organism>
<dbReference type="InterPro" id="IPR029044">
    <property type="entry name" value="Nucleotide-diphossugar_trans"/>
</dbReference>
<dbReference type="InterPro" id="IPR003329">
    <property type="entry name" value="Cytidylyl_trans"/>
</dbReference>
<dbReference type="RefSeq" id="WP_169625967.1">
    <property type="nucleotide sequence ID" value="NZ_JABBNT010000004.1"/>
</dbReference>
<proteinExistence type="predicted"/>
<keyword evidence="2" id="KW-1185">Reference proteome</keyword>
<dbReference type="GO" id="GO:0008781">
    <property type="term" value="F:N-acylneuraminate cytidylyltransferase activity"/>
    <property type="evidence" value="ECO:0007669"/>
    <property type="project" value="TreeGrafter"/>
</dbReference>
<keyword evidence="1" id="KW-0808">Transferase</keyword>
<dbReference type="InterPro" id="IPR050793">
    <property type="entry name" value="CMP-NeuNAc_synthase"/>
</dbReference>
<dbReference type="Pfam" id="PF02348">
    <property type="entry name" value="CTP_transf_3"/>
    <property type="match status" value="1"/>
</dbReference>
<comment type="caution">
    <text evidence="1">The sequence shown here is derived from an EMBL/GenBank/DDBJ whole genome shotgun (WGS) entry which is preliminary data.</text>
</comment>
<keyword evidence="1" id="KW-0548">Nucleotidyltransferase</keyword>
<evidence type="ECO:0000313" key="2">
    <source>
        <dbReference type="Proteomes" id="UP000539372"/>
    </source>
</evidence>
<gene>
    <name evidence="1" type="ORF">HH303_13875</name>
</gene>
<dbReference type="SUPFAM" id="SSF53448">
    <property type="entry name" value="Nucleotide-diphospho-sugar transferases"/>
    <property type="match status" value="1"/>
</dbReference>
<name>A0A7Y0HHK5_9PROT</name>
<reference evidence="1 2" key="1">
    <citation type="submission" date="2020-04" db="EMBL/GenBank/DDBJ databases">
        <title>Rhodospirillaceae bacterium KN72 isolated from deep sea.</title>
        <authorList>
            <person name="Zhang D.-C."/>
        </authorList>
    </citation>
    <scope>NUCLEOTIDE SEQUENCE [LARGE SCALE GENOMIC DNA]</scope>
    <source>
        <strain evidence="1 2">KN72</strain>
    </source>
</reference>
<dbReference type="EMBL" id="JABBNT010000004">
    <property type="protein sequence ID" value="NMM45579.1"/>
    <property type="molecule type" value="Genomic_DNA"/>
</dbReference>
<dbReference type="AlphaFoldDB" id="A0A7Y0HHK5"/>
<dbReference type="Gene3D" id="3.90.550.10">
    <property type="entry name" value="Spore Coat Polysaccharide Biosynthesis Protein SpsA, Chain A"/>
    <property type="match status" value="1"/>
</dbReference>
<dbReference type="Proteomes" id="UP000539372">
    <property type="component" value="Unassembled WGS sequence"/>
</dbReference>
<protein>
    <submittedName>
        <fullName evidence="1">Acylneuraminate cytidylyltransferase family protein</fullName>
    </submittedName>
</protein>
<dbReference type="PANTHER" id="PTHR21485:SF6">
    <property type="entry name" value="N-ACYLNEURAMINATE CYTIDYLYLTRANSFERASE-RELATED"/>
    <property type="match status" value="1"/>
</dbReference>
<dbReference type="PANTHER" id="PTHR21485">
    <property type="entry name" value="HAD SUPERFAMILY MEMBERS CMAS AND KDSC"/>
    <property type="match status" value="1"/>
</dbReference>
<accession>A0A7Y0HHK5</accession>